<dbReference type="RefSeq" id="WP_196199813.1">
    <property type="nucleotide sequence ID" value="NZ_JADPUN010000059.1"/>
</dbReference>
<gene>
    <name evidence="1" type="ORF">I0C86_03965</name>
</gene>
<organism evidence="1 2">
    <name type="scientific">Plantactinospora alkalitolerans</name>
    <dbReference type="NCBI Taxonomy" id="2789879"/>
    <lineage>
        <taxon>Bacteria</taxon>
        <taxon>Bacillati</taxon>
        <taxon>Actinomycetota</taxon>
        <taxon>Actinomycetes</taxon>
        <taxon>Micromonosporales</taxon>
        <taxon>Micromonosporaceae</taxon>
        <taxon>Plantactinospora</taxon>
    </lineage>
</organism>
<dbReference type="EMBL" id="JADPUN010000059">
    <property type="protein sequence ID" value="MBF9128152.1"/>
    <property type="molecule type" value="Genomic_DNA"/>
</dbReference>
<comment type="caution">
    <text evidence="1">The sequence shown here is derived from an EMBL/GenBank/DDBJ whole genome shotgun (WGS) entry which is preliminary data.</text>
</comment>
<evidence type="ECO:0000313" key="2">
    <source>
        <dbReference type="Proteomes" id="UP000638560"/>
    </source>
</evidence>
<keyword evidence="2" id="KW-1185">Reference proteome</keyword>
<reference evidence="1 2" key="1">
    <citation type="submission" date="2020-11" db="EMBL/GenBank/DDBJ databases">
        <title>A novel isolate from a Black sea contaminated sediment with potential to produce alkanes: Plantactinospora alkalitolerans sp. nov.</title>
        <authorList>
            <person name="Carro L."/>
            <person name="Veyisoglu A."/>
            <person name="Guven K."/>
            <person name="Schumann P."/>
            <person name="Klenk H.-P."/>
            <person name="Sahin N."/>
        </authorList>
    </citation>
    <scope>NUCLEOTIDE SEQUENCE [LARGE SCALE GENOMIC DNA]</scope>
    <source>
        <strain evidence="1 2">S1510</strain>
    </source>
</reference>
<sequence length="205" mass="21914">MQSEGLARGVTALLEPGEGFLALARISLADGVEPPDPPNPPPLPTQQPPSHGFLALGLVLSVLSPTIVIGPLERLVDAIVFGRAGRGSAGSHASWLQFAAHRARLGPGLRSSVLVVTDRRFLVCFTAPTKLWSLADDRAAAENLEPVWQVARRVVTGAWVGWHRLNPKRLRIEFEDGSWTAFTMPLAESAEPARQVAAALAPVTT</sequence>
<proteinExistence type="predicted"/>
<evidence type="ECO:0008006" key="3">
    <source>
        <dbReference type="Google" id="ProtNLM"/>
    </source>
</evidence>
<evidence type="ECO:0000313" key="1">
    <source>
        <dbReference type="EMBL" id="MBF9128152.1"/>
    </source>
</evidence>
<name>A0ABS0GPM0_9ACTN</name>
<dbReference type="Proteomes" id="UP000638560">
    <property type="component" value="Unassembled WGS sequence"/>
</dbReference>
<accession>A0ABS0GPM0</accession>
<protein>
    <recommendedName>
        <fullName evidence="3">YokE-like PH domain-containing protein</fullName>
    </recommendedName>
</protein>